<evidence type="ECO:0000256" key="6">
    <source>
        <dbReference type="ARBA" id="ARBA00023316"/>
    </source>
</evidence>
<keyword evidence="11" id="KW-1185">Reference proteome</keyword>
<dbReference type="CDD" id="cd13432">
    <property type="entry name" value="LDT_IgD_like_2"/>
    <property type="match status" value="1"/>
</dbReference>
<organism evidence="10 11">
    <name type="scientific">Streptomyces pathocidini</name>
    <dbReference type="NCBI Taxonomy" id="1650571"/>
    <lineage>
        <taxon>Bacteria</taxon>
        <taxon>Bacillati</taxon>
        <taxon>Actinomycetota</taxon>
        <taxon>Actinomycetes</taxon>
        <taxon>Kitasatosporales</taxon>
        <taxon>Streptomycetaceae</taxon>
        <taxon>Streptomyces</taxon>
    </lineage>
</organism>
<dbReference type="PROSITE" id="PS52029">
    <property type="entry name" value="LD_TPASE"/>
    <property type="match status" value="1"/>
</dbReference>
<dbReference type="Pfam" id="PF03734">
    <property type="entry name" value="YkuD"/>
    <property type="match status" value="1"/>
</dbReference>
<evidence type="ECO:0000256" key="7">
    <source>
        <dbReference type="PROSITE-ProRule" id="PRU01373"/>
    </source>
</evidence>
<evidence type="ECO:0000256" key="8">
    <source>
        <dbReference type="SAM" id="SignalP"/>
    </source>
</evidence>
<dbReference type="Proteomes" id="UP001611548">
    <property type="component" value="Unassembled WGS sequence"/>
</dbReference>
<dbReference type="InterPro" id="IPR050979">
    <property type="entry name" value="LD-transpeptidase"/>
</dbReference>
<dbReference type="InterPro" id="IPR041280">
    <property type="entry name" value="Big_10"/>
</dbReference>
<dbReference type="PANTHER" id="PTHR30582:SF2">
    <property type="entry name" value="L,D-TRANSPEPTIDASE YCIB-RELATED"/>
    <property type="match status" value="1"/>
</dbReference>
<name>A0ABW7USH8_9ACTN</name>
<feature type="chain" id="PRO_5047542915" evidence="8">
    <location>
        <begin position="28"/>
        <end position="412"/>
    </location>
</feature>
<keyword evidence="3 7" id="KW-0133">Cell shape</keyword>
<protein>
    <submittedName>
        <fullName evidence="10">Ig-like domain-containing protein</fullName>
    </submittedName>
</protein>
<feature type="signal peptide" evidence="8">
    <location>
        <begin position="1"/>
        <end position="27"/>
    </location>
</feature>
<dbReference type="CDD" id="cd16913">
    <property type="entry name" value="YkuD_like"/>
    <property type="match status" value="1"/>
</dbReference>
<keyword evidence="2" id="KW-0808">Transferase</keyword>
<evidence type="ECO:0000256" key="2">
    <source>
        <dbReference type="ARBA" id="ARBA00022679"/>
    </source>
</evidence>
<evidence type="ECO:0000256" key="3">
    <source>
        <dbReference type="ARBA" id="ARBA00022960"/>
    </source>
</evidence>
<dbReference type="Pfam" id="PF17964">
    <property type="entry name" value="Big_10"/>
    <property type="match status" value="1"/>
</dbReference>
<dbReference type="Gene3D" id="2.60.40.3780">
    <property type="match status" value="1"/>
</dbReference>
<sequence>MGRTRARTPARRAGALQWAAAVGSVLAALVGCGPPDLGLPGAGLPPEEVIRIDPADGAQSVSVVAPLRVSVPEGRLERVRVVRIGDARVGGSRGSRVIAGRISQDGLRWRPANAAGLQPAARYAVDAVAVDGHGRRVARHTTFTTHVPRRSFIGFYRPDPGSVVGTGMIVSFDFNRPIADRAAVQRAIRISANPPVEIAAHWFGDRRLDLRPRAYWAPGTEVTLRVGLRGVKAGPGSYGIQRRTVRFTVGRSQVSTVDAASHTLTVRRDGLPVATLPVTAGAPGTPTYNGRMVVMSRHEVTRMNGKTVGFGGEYDIPDVPHAIRLTTSGTFLHGNYWTPPGLFGQTNVSHGCIGLQDVQGGGEQTAARWFFDHSMIGDVVEVVNSPERLVSPDNGLSGWNMDWARWRAGSAL</sequence>
<evidence type="ECO:0000256" key="1">
    <source>
        <dbReference type="ARBA" id="ARBA00004752"/>
    </source>
</evidence>
<gene>
    <name evidence="10" type="ORF">ACH429_06275</name>
</gene>
<evidence type="ECO:0000259" key="9">
    <source>
        <dbReference type="PROSITE" id="PS52029"/>
    </source>
</evidence>
<keyword evidence="5" id="KW-0012">Acyltransferase</keyword>
<evidence type="ECO:0000313" key="10">
    <source>
        <dbReference type="EMBL" id="MFI1963733.1"/>
    </source>
</evidence>
<dbReference type="InterPro" id="IPR038063">
    <property type="entry name" value="Transpep_catalytic_dom"/>
</dbReference>
<dbReference type="RefSeq" id="WP_398718085.1">
    <property type="nucleotide sequence ID" value="NZ_JBIRWE010000002.1"/>
</dbReference>
<evidence type="ECO:0000256" key="4">
    <source>
        <dbReference type="ARBA" id="ARBA00022984"/>
    </source>
</evidence>
<keyword evidence="4 7" id="KW-0573">Peptidoglycan synthesis</keyword>
<dbReference type="InterPro" id="IPR005490">
    <property type="entry name" value="LD_TPept_cat_dom"/>
</dbReference>
<dbReference type="Gene3D" id="2.40.440.10">
    <property type="entry name" value="L,D-transpeptidase catalytic domain-like"/>
    <property type="match status" value="1"/>
</dbReference>
<keyword evidence="6 7" id="KW-0961">Cell wall biogenesis/degradation</keyword>
<comment type="caution">
    <text evidence="10">The sequence shown here is derived from an EMBL/GenBank/DDBJ whole genome shotgun (WGS) entry which is preliminary data.</text>
</comment>
<feature type="domain" description="L,D-TPase catalytic" evidence="9">
    <location>
        <begin position="253"/>
        <end position="383"/>
    </location>
</feature>
<feature type="active site" description="Proton donor/acceptor" evidence="7">
    <location>
        <position position="333"/>
    </location>
</feature>
<comment type="pathway">
    <text evidence="1 7">Cell wall biogenesis; peptidoglycan biosynthesis.</text>
</comment>
<dbReference type="PANTHER" id="PTHR30582">
    <property type="entry name" value="L,D-TRANSPEPTIDASE"/>
    <property type="match status" value="1"/>
</dbReference>
<dbReference type="SUPFAM" id="SSF141523">
    <property type="entry name" value="L,D-transpeptidase catalytic domain-like"/>
    <property type="match status" value="1"/>
</dbReference>
<reference evidence="10 11" key="1">
    <citation type="submission" date="2024-10" db="EMBL/GenBank/DDBJ databases">
        <title>The Natural Products Discovery Center: Release of the First 8490 Sequenced Strains for Exploring Actinobacteria Biosynthetic Diversity.</title>
        <authorList>
            <person name="Kalkreuter E."/>
            <person name="Kautsar S.A."/>
            <person name="Yang D."/>
            <person name="Bader C.D."/>
            <person name="Teijaro C.N."/>
            <person name="Fluegel L."/>
            <person name="Davis C.M."/>
            <person name="Simpson J.R."/>
            <person name="Lauterbach L."/>
            <person name="Steele A.D."/>
            <person name="Gui C."/>
            <person name="Meng S."/>
            <person name="Li G."/>
            <person name="Viehrig K."/>
            <person name="Ye F."/>
            <person name="Su P."/>
            <person name="Kiefer A.F."/>
            <person name="Nichols A."/>
            <person name="Cepeda A.J."/>
            <person name="Yan W."/>
            <person name="Fan B."/>
            <person name="Jiang Y."/>
            <person name="Adhikari A."/>
            <person name="Zheng C.-J."/>
            <person name="Schuster L."/>
            <person name="Cowan T.M."/>
            <person name="Smanski M.J."/>
            <person name="Chevrette M.G."/>
            <person name="De Carvalho L.P.S."/>
            <person name="Shen B."/>
        </authorList>
    </citation>
    <scope>NUCLEOTIDE SEQUENCE [LARGE SCALE GENOMIC DNA]</scope>
    <source>
        <strain evidence="10 11">NPDC020327</strain>
    </source>
</reference>
<feature type="active site" description="Nucleophile" evidence="7">
    <location>
        <position position="352"/>
    </location>
</feature>
<accession>A0ABW7USH8</accession>
<keyword evidence="8" id="KW-0732">Signal</keyword>
<proteinExistence type="predicted"/>
<dbReference type="PROSITE" id="PS51257">
    <property type="entry name" value="PROKAR_LIPOPROTEIN"/>
    <property type="match status" value="1"/>
</dbReference>
<dbReference type="EMBL" id="JBIRWE010000002">
    <property type="protein sequence ID" value="MFI1963733.1"/>
    <property type="molecule type" value="Genomic_DNA"/>
</dbReference>
<evidence type="ECO:0000256" key="5">
    <source>
        <dbReference type="ARBA" id="ARBA00023315"/>
    </source>
</evidence>
<dbReference type="Gene3D" id="2.60.40.3710">
    <property type="match status" value="1"/>
</dbReference>
<evidence type="ECO:0000313" key="11">
    <source>
        <dbReference type="Proteomes" id="UP001611548"/>
    </source>
</evidence>